<feature type="compositionally biased region" description="Gly residues" evidence="1">
    <location>
        <begin position="935"/>
        <end position="948"/>
    </location>
</feature>
<feature type="compositionally biased region" description="Low complexity" evidence="1">
    <location>
        <begin position="572"/>
        <end position="609"/>
    </location>
</feature>
<evidence type="ECO:0000313" key="2">
    <source>
        <dbReference type="EMBL" id="CUG88998.1"/>
    </source>
</evidence>
<keyword evidence="3" id="KW-1185">Reference proteome</keyword>
<feature type="compositionally biased region" description="Polar residues" evidence="1">
    <location>
        <begin position="610"/>
        <end position="630"/>
    </location>
</feature>
<dbReference type="Proteomes" id="UP000051952">
    <property type="component" value="Unassembled WGS sequence"/>
</dbReference>
<dbReference type="EMBL" id="CYKH01001693">
    <property type="protein sequence ID" value="CUG88998.1"/>
    <property type="molecule type" value="Genomic_DNA"/>
</dbReference>
<proteinExistence type="predicted"/>
<feature type="compositionally biased region" description="Low complexity" evidence="1">
    <location>
        <begin position="912"/>
        <end position="921"/>
    </location>
</feature>
<evidence type="ECO:0000313" key="3">
    <source>
        <dbReference type="Proteomes" id="UP000051952"/>
    </source>
</evidence>
<reference evidence="3" key="1">
    <citation type="submission" date="2015-09" db="EMBL/GenBank/DDBJ databases">
        <authorList>
            <consortium name="Pathogen Informatics"/>
        </authorList>
    </citation>
    <scope>NUCLEOTIDE SEQUENCE [LARGE SCALE GENOMIC DNA]</scope>
    <source>
        <strain evidence="3">Lake Konstanz</strain>
    </source>
</reference>
<dbReference type="VEuPathDB" id="TriTrypDB:BSAL_18705"/>
<dbReference type="OMA" id="QHEYDEL"/>
<organism evidence="2 3">
    <name type="scientific">Bodo saltans</name>
    <name type="common">Flagellated protozoan</name>
    <dbReference type="NCBI Taxonomy" id="75058"/>
    <lineage>
        <taxon>Eukaryota</taxon>
        <taxon>Discoba</taxon>
        <taxon>Euglenozoa</taxon>
        <taxon>Kinetoplastea</taxon>
        <taxon>Metakinetoplastina</taxon>
        <taxon>Eubodonida</taxon>
        <taxon>Bodonidae</taxon>
        <taxon>Bodo</taxon>
    </lineage>
</organism>
<name>A0A0S4JGC4_BODSA</name>
<feature type="compositionally biased region" description="Polar residues" evidence="1">
    <location>
        <begin position="1359"/>
        <end position="1376"/>
    </location>
</feature>
<feature type="region of interest" description="Disordered" evidence="1">
    <location>
        <begin position="572"/>
        <end position="630"/>
    </location>
</feature>
<accession>A0A0S4JGC4</accession>
<feature type="compositionally biased region" description="Gly residues" evidence="1">
    <location>
        <begin position="257"/>
        <end position="267"/>
    </location>
</feature>
<protein>
    <submittedName>
        <fullName evidence="2">Uncharacterized protein</fullName>
    </submittedName>
</protein>
<dbReference type="PANTHER" id="PTHR23261">
    <property type="entry name" value="GROUNDHOG-RELATED"/>
    <property type="match status" value="1"/>
</dbReference>
<dbReference type="PANTHER" id="PTHR23261:SF77">
    <property type="entry name" value="GROUND-LIKE DOMAIN-CONTAINING PROTEIN"/>
    <property type="match status" value="1"/>
</dbReference>
<feature type="region of interest" description="Disordered" evidence="1">
    <location>
        <begin position="336"/>
        <end position="355"/>
    </location>
</feature>
<feature type="region of interest" description="Disordered" evidence="1">
    <location>
        <begin position="856"/>
        <end position="965"/>
    </location>
</feature>
<sequence>MSKKEAAKEKAEDIVEGVTAEDIKSLFFGVYGPQHEYDELLQEHYEMVHFHEIRAELEKDVIAERRRKRQELVETRRIAEEQRRIKEMRENPENLAMCAAKIQKFVRRSRDMNLLSRVRQACLAEKPNKRALVMIVNSFEDRRVRADNQAVTDAFDFARSLMCMGFHVDLLCDVICHGGSAASSSSSAAYDEFSSLYDDAIAQSDASGRAVSALSQAKERRSASPAAASSHQGSSPLPVAAASPSSNSSHAPSVNTTGGGGGGGGGVLRSIKPPTRQNIVASLAAAAQAPQDTLLWVHVCTVGGRAIVNGKNPARLAMESAIRTPRTRLMEALQSSNNASNNSTSGGGGGRSGAGAAAAAASDTCHFLFPSDGRSARLTFDNIIRVEEVLEVLNPKYSEQIFGQPLHQRIVSMDISPIGAVEGAQGGGFACFASTCTATQFYEMPARDQPSSWFTTNLEGKPTRGCSLGDPHTSLLTHALHQCLHGHCWSRIESTPRLYCGHVAAHVHRWMEAHKGVTGEIRGSKGWGEFPILEGGKLAAQVRVLEKVFATPSCAHEALNGITSSQVTSSSAATASLPPGLQPQPSSVAAAGSAANAVPRKQQNQQQQQAVSVPATSTHQQHQQRYGNTRGTLMEVTLRFDLTEDRNGVAGLDVFDSEFSPGFLQLLLVFFAHYDPRTWSHHRQLKTPMLRGSPTRTILIGLNTTFVEVSAKMKSKGSDPEMVWMDLVSELTGISTQAANFPHFSVHVGKVHEIGVYPAPSATALNLVPPLGNSSGGGIVLLIQLLRGDFCDRVLRRLDKIPEVIPGVVHSSVIMDVRCEVFSTASAFEHLNAKAKQIAVQPVPLGLVPPLLIASSSSGSQKKKDGDEDGDESPLVSSRGTPRADTNLDPPRAAAFGMTQVVGTGGGGGGASSSAHGAADSPSQTAAHQQQQQHRGGGGGPPKGGSSGMGFPQRSNKEKKKQQRVTIATDRGFLHMSEGEVLVAIEQHRLGILHTMTLQPIPQPSVAPTQHMVAAWGEYLDMCVQHLGQKLHKNVRALKHKLHAIRVLSVRALTGRVNEIDDEAFTMMAKRDLRPPASLATAPHHVAGGLALCVIALYHPTGEARCRQALHLQRVAQVLELVAGIRFVIWDVGNETFGLQQAADKGGAAITATAGNAAASGTVGAVRETRGLGGTALSLLNTQSSVDLLSATASSAAPAAPIIATTMSPAVSGAAANRQNIVRFLDTLKLNIGTNAAAYPVLMLWDLAKKRYYRLKAPQAGGGGPVGQSMLGAPAASAGGGGGSGGAIAAMLASSVSHKPPFVTGLATESSATIAPPPPAGGGAMRRTTSVAALNTLAASAQQAQDTSLMEGSAISPHPHNSNPVTGRSSGDSHMNSSRASGGAMMGGPQSPASFSTGGGPHIHGTAHIIFPAPSVAHLCEEFLKGNLNDLLPPVKGSKVIGGGRSMTKYSLMSL</sequence>
<dbReference type="InterPro" id="IPR052886">
    <property type="entry name" value="LCS_TC/CRSF"/>
</dbReference>
<feature type="region of interest" description="Disordered" evidence="1">
    <location>
        <begin position="212"/>
        <end position="271"/>
    </location>
</feature>
<gene>
    <name evidence="2" type="ORF">BSAL_18705</name>
</gene>
<feature type="region of interest" description="Disordered" evidence="1">
    <location>
        <begin position="1342"/>
        <end position="1400"/>
    </location>
</feature>
<evidence type="ECO:0000256" key="1">
    <source>
        <dbReference type="SAM" id="MobiDB-lite"/>
    </source>
</evidence>
<feature type="compositionally biased region" description="Low complexity" evidence="1">
    <location>
        <begin position="223"/>
        <end position="253"/>
    </location>
</feature>